<accession>A0ABV6DN38</accession>
<proteinExistence type="predicted"/>
<evidence type="ECO:0000259" key="2">
    <source>
        <dbReference type="Pfam" id="PF00561"/>
    </source>
</evidence>
<name>A0ABV6DN38_9BACL</name>
<feature type="domain" description="AB hydrolase-1" evidence="2">
    <location>
        <begin position="30"/>
        <end position="274"/>
    </location>
</feature>
<dbReference type="EC" id="3.8.1.5" evidence="3"/>
<keyword evidence="4" id="KW-1185">Reference proteome</keyword>
<dbReference type="RefSeq" id="WP_377471396.1">
    <property type="nucleotide sequence ID" value="NZ_JBHLWN010000068.1"/>
</dbReference>
<reference evidence="3 4" key="1">
    <citation type="submission" date="2024-09" db="EMBL/GenBank/DDBJ databases">
        <authorList>
            <person name="Sun Q."/>
            <person name="Mori K."/>
        </authorList>
    </citation>
    <scope>NUCLEOTIDE SEQUENCE [LARGE SCALE GENOMIC DNA]</scope>
    <source>
        <strain evidence="3 4">CCM 7759</strain>
    </source>
</reference>
<dbReference type="InterPro" id="IPR029058">
    <property type="entry name" value="AB_hydrolase_fold"/>
</dbReference>
<dbReference type="Proteomes" id="UP001589776">
    <property type="component" value="Unassembled WGS sequence"/>
</dbReference>
<dbReference type="Pfam" id="PF00561">
    <property type="entry name" value="Abhydrolase_1"/>
    <property type="match status" value="1"/>
</dbReference>
<evidence type="ECO:0000313" key="4">
    <source>
        <dbReference type="Proteomes" id="UP001589776"/>
    </source>
</evidence>
<organism evidence="3 4">
    <name type="scientific">Paenibacillus chartarius</name>
    <dbReference type="NCBI Taxonomy" id="747481"/>
    <lineage>
        <taxon>Bacteria</taxon>
        <taxon>Bacillati</taxon>
        <taxon>Bacillota</taxon>
        <taxon>Bacilli</taxon>
        <taxon>Bacillales</taxon>
        <taxon>Paenibacillaceae</taxon>
        <taxon>Paenibacillus</taxon>
    </lineage>
</organism>
<dbReference type="InterPro" id="IPR000073">
    <property type="entry name" value="AB_hydrolase_1"/>
</dbReference>
<dbReference type="EMBL" id="JBHLWN010000068">
    <property type="protein sequence ID" value="MFC0214059.1"/>
    <property type="molecule type" value="Genomic_DNA"/>
</dbReference>
<dbReference type="Gene3D" id="3.40.50.1820">
    <property type="entry name" value="alpha/beta hydrolase"/>
    <property type="match status" value="1"/>
</dbReference>
<dbReference type="SUPFAM" id="SSF53474">
    <property type="entry name" value="alpha/beta-Hydrolases"/>
    <property type="match status" value="1"/>
</dbReference>
<dbReference type="PANTHER" id="PTHR43329">
    <property type="entry name" value="EPOXIDE HYDROLASE"/>
    <property type="match status" value="1"/>
</dbReference>
<gene>
    <name evidence="3" type="ORF">ACFFK0_16650</name>
</gene>
<evidence type="ECO:0000256" key="1">
    <source>
        <dbReference type="ARBA" id="ARBA00022801"/>
    </source>
</evidence>
<dbReference type="PRINTS" id="PR00412">
    <property type="entry name" value="EPOXHYDRLASE"/>
</dbReference>
<keyword evidence="1 3" id="KW-0378">Hydrolase</keyword>
<protein>
    <submittedName>
        <fullName evidence="3">Haloalkane dehalogenase</fullName>
        <ecNumber evidence="3">3.8.1.5</ecNumber>
    </submittedName>
</protein>
<sequence>MINAAFPYEKKRIQVFGLEMAYVDEGSGDPIVFLHGNPTSSYLWRNIIPYAQKFGRCIAPDLIGMGDSAKLPDSGPDSYSFFEHRKYLDELLDKLGIHKNIIFVVQDWGSVLGFDWARRHPDAVDGIVYTEALFPGSWSEMSEQGRKIFQALQSSEGEKMILEQNSFLNVNLPVNILRELTEEEVEQYHRPFIEPGESRRPMLSWARQLPFDSDSAVAEIMTDNGKWLAQSPVPKLFLHTEQGRTTQSQLDFCRSWPEQTEVTVPGIHYPMEDAPDEVGKALAEWLKNLA</sequence>
<dbReference type="NCBIfam" id="NF002938">
    <property type="entry name" value="PRK03592.1"/>
    <property type="match status" value="1"/>
</dbReference>
<evidence type="ECO:0000313" key="3">
    <source>
        <dbReference type="EMBL" id="MFC0214059.1"/>
    </source>
</evidence>
<dbReference type="InterPro" id="IPR000639">
    <property type="entry name" value="Epox_hydrolase-like"/>
</dbReference>
<dbReference type="GO" id="GO:0018786">
    <property type="term" value="F:haloalkane dehalogenase activity"/>
    <property type="evidence" value="ECO:0007669"/>
    <property type="project" value="UniProtKB-EC"/>
</dbReference>
<comment type="caution">
    <text evidence="3">The sequence shown here is derived from an EMBL/GenBank/DDBJ whole genome shotgun (WGS) entry which is preliminary data.</text>
</comment>